<evidence type="ECO:0000256" key="1">
    <source>
        <dbReference type="SAM" id="Phobius"/>
    </source>
</evidence>
<dbReference type="PANTHER" id="PTHR45856">
    <property type="entry name" value="ALPHA/BETA-HYDROLASES SUPERFAMILY PROTEIN"/>
    <property type="match status" value="1"/>
</dbReference>
<evidence type="ECO:0000313" key="4">
    <source>
        <dbReference type="Proteomes" id="UP000321192"/>
    </source>
</evidence>
<dbReference type="Gene3D" id="3.40.50.1820">
    <property type="entry name" value="alpha/beta hydrolase"/>
    <property type="match status" value="1"/>
</dbReference>
<dbReference type="InterPro" id="IPR029058">
    <property type="entry name" value="AB_hydrolase_fold"/>
</dbReference>
<feature type="transmembrane region" description="Helical" evidence="1">
    <location>
        <begin position="144"/>
        <end position="163"/>
    </location>
</feature>
<dbReference type="InterPro" id="IPR051218">
    <property type="entry name" value="Sec_MonoDiacylglyc_Lipase"/>
</dbReference>
<dbReference type="GO" id="GO:0006629">
    <property type="term" value="P:lipid metabolic process"/>
    <property type="evidence" value="ECO:0007669"/>
    <property type="project" value="InterPro"/>
</dbReference>
<keyword evidence="1" id="KW-1133">Transmembrane helix</keyword>
<name>A0A5C7S243_THASP</name>
<dbReference type="EMBL" id="SSFD01000416">
    <property type="protein sequence ID" value="TXH77593.1"/>
    <property type="molecule type" value="Genomic_DNA"/>
</dbReference>
<feature type="transmembrane region" description="Helical" evidence="1">
    <location>
        <begin position="169"/>
        <end position="189"/>
    </location>
</feature>
<keyword evidence="1" id="KW-0812">Transmembrane</keyword>
<sequence>MLDRTLLVAAAEAAADVYGDNKDAPPFEHLRTVEQFRPVGELRCGVRSEYNGRTAIVAVRGTEGFGNWIFTNFQAYFAPLRLVDDALSVASPSKYQGGSYRTPASGTIHQGFFRAFSWLWYGTEPMMDRTERSEAAARIRLRRYLAICFALPSLVWLFFAWVFVGTWSIGSAAIAALVALTVPFIFITFEDGIWEDLFKDHPQVAGGALSTPALLQRLNAYDRVVFTGHSLGGSVATIMFLVYRCWCRSDAARSDNGHLVTFGSPRVGDVPFVTEFCRQHPDRFVHFIHPGDPVPQLPPNGLDELRFRRTWRRGWLGRGVCILFPAWAGVARLYRFPRPARWSDTVIHRVTEPATQRLKFGHHSMRRVYLPFVRSLG</sequence>
<dbReference type="PANTHER" id="PTHR45856:SF24">
    <property type="entry name" value="FUNGAL LIPASE-LIKE DOMAIN-CONTAINING PROTEIN"/>
    <property type="match status" value="1"/>
</dbReference>
<dbReference type="RefSeq" id="WP_276663134.1">
    <property type="nucleotide sequence ID" value="NZ_SSFD01000416.1"/>
</dbReference>
<evidence type="ECO:0000259" key="2">
    <source>
        <dbReference type="Pfam" id="PF01764"/>
    </source>
</evidence>
<dbReference type="SUPFAM" id="SSF53474">
    <property type="entry name" value="alpha/beta-Hydrolases"/>
    <property type="match status" value="1"/>
</dbReference>
<evidence type="ECO:0000313" key="3">
    <source>
        <dbReference type="EMBL" id="TXH77593.1"/>
    </source>
</evidence>
<proteinExistence type="predicted"/>
<reference evidence="3 4" key="1">
    <citation type="submission" date="2018-09" db="EMBL/GenBank/DDBJ databases">
        <title>Metagenome Assembled Genomes from an Advanced Water Purification Facility.</title>
        <authorList>
            <person name="Stamps B.W."/>
            <person name="Spear J.R."/>
        </authorList>
    </citation>
    <scope>NUCLEOTIDE SEQUENCE [LARGE SCALE GENOMIC DNA]</scope>
    <source>
        <strain evidence="3">Bin_27_1</strain>
    </source>
</reference>
<dbReference type="Pfam" id="PF01764">
    <property type="entry name" value="Lipase_3"/>
    <property type="match status" value="1"/>
</dbReference>
<comment type="caution">
    <text evidence="3">The sequence shown here is derived from an EMBL/GenBank/DDBJ whole genome shotgun (WGS) entry which is preliminary data.</text>
</comment>
<feature type="transmembrane region" description="Helical" evidence="1">
    <location>
        <begin position="315"/>
        <end position="334"/>
    </location>
</feature>
<organism evidence="3 4">
    <name type="scientific">Thauera aminoaromatica</name>
    <dbReference type="NCBI Taxonomy" id="164330"/>
    <lineage>
        <taxon>Bacteria</taxon>
        <taxon>Pseudomonadati</taxon>
        <taxon>Pseudomonadota</taxon>
        <taxon>Betaproteobacteria</taxon>
        <taxon>Rhodocyclales</taxon>
        <taxon>Zoogloeaceae</taxon>
        <taxon>Thauera</taxon>
    </lineage>
</organism>
<gene>
    <name evidence="3" type="ORF">E6Q80_24470</name>
</gene>
<feature type="domain" description="Fungal lipase-type" evidence="2">
    <location>
        <begin position="216"/>
        <end position="300"/>
    </location>
</feature>
<dbReference type="AlphaFoldDB" id="A0A5C7S243"/>
<keyword evidence="1" id="KW-0472">Membrane</keyword>
<dbReference type="InterPro" id="IPR002921">
    <property type="entry name" value="Fungal_lipase-type"/>
</dbReference>
<dbReference type="Proteomes" id="UP000321192">
    <property type="component" value="Unassembled WGS sequence"/>
</dbReference>
<protein>
    <recommendedName>
        <fullName evidence="2">Fungal lipase-type domain-containing protein</fullName>
    </recommendedName>
</protein>
<accession>A0A5C7S243</accession>